<dbReference type="EMBL" id="CP089984">
    <property type="protein sequence ID" value="WXB13354.1"/>
    <property type="molecule type" value="Genomic_DNA"/>
</dbReference>
<feature type="compositionally biased region" description="Low complexity" evidence="1">
    <location>
        <begin position="212"/>
        <end position="247"/>
    </location>
</feature>
<dbReference type="SMART" id="SM00028">
    <property type="entry name" value="TPR"/>
    <property type="match status" value="2"/>
</dbReference>
<dbReference type="Proteomes" id="UP001370348">
    <property type="component" value="Chromosome"/>
</dbReference>
<dbReference type="PROSITE" id="PS51257">
    <property type="entry name" value="PROKAR_LIPOPROTEIN"/>
    <property type="match status" value="1"/>
</dbReference>
<dbReference type="SUPFAM" id="SSF48452">
    <property type="entry name" value="TPR-like"/>
    <property type="match status" value="1"/>
</dbReference>
<sequence length="247" mass="26553">MMTRLVRLALVLAAALSLGACGSASGARSAKTAAPLPEDRDPKLLYERGKAYAELGDLVRAEQYLAAALNAHGDERAVLPALFRVCIASRHYRLASEYAEVALARRPKDARLRFVAGAFYVSIGERARARDYLEEAAHQLPDDAEIQFAVAVFFRDELTDRVAADPYFREYLRLAPKGEHADEAKSSLMLRLAMATPATMTPLSEAPVMAVPTTPSTSPATLPATATPATATPATLTPATTAPEQTR</sequence>
<protein>
    <recommendedName>
        <fullName evidence="5">Tetratricopeptide repeat protein</fullName>
    </recommendedName>
</protein>
<evidence type="ECO:0000313" key="4">
    <source>
        <dbReference type="Proteomes" id="UP001370348"/>
    </source>
</evidence>
<feature type="chain" id="PRO_5046252825" description="Tetratricopeptide repeat protein" evidence="2">
    <location>
        <begin position="27"/>
        <end position="247"/>
    </location>
</feature>
<feature type="signal peptide" evidence="2">
    <location>
        <begin position="1"/>
        <end position="26"/>
    </location>
</feature>
<dbReference type="InterPro" id="IPR011990">
    <property type="entry name" value="TPR-like_helical_dom_sf"/>
</dbReference>
<accession>A0ABZ2LR05</accession>
<dbReference type="InterPro" id="IPR019734">
    <property type="entry name" value="TPR_rpt"/>
</dbReference>
<name>A0ABZ2LR05_9BACT</name>
<gene>
    <name evidence="3" type="ORF">LZC94_36615</name>
</gene>
<evidence type="ECO:0000256" key="2">
    <source>
        <dbReference type="SAM" id="SignalP"/>
    </source>
</evidence>
<organism evidence="3 4">
    <name type="scientific">Pendulispora albinea</name>
    <dbReference type="NCBI Taxonomy" id="2741071"/>
    <lineage>
        <taxon>Bacteria</taxon>
        <taxon>Pseudomonadati</taxon>
        <taxon>Myxococcota</taxon>
        <taxon>Myxococcia</taxon>
        <taxon>Myxococcales</taxon>
        <taxon>Sorangiineae</taxon>
        <taxon>Pendulisporaceae</taxon>
        <taxon>Pendulispora</taxon>
    </lineage>
</organism>
<reference evidence="3 4" key="1">
    <citation type="submission" date="2021-12" db="EMBL/GenBank/DDBJ databases">
        <title>Discovery of the Pendulisporaceae a myxobacterial family with distinct sporulation behavior and unique specialized metabolism.</title>
        <authorList>
            <person name="Garcia R."/>
            <person name="Popoff A."/>
            <person name="Bader C.D."/>
            <person name="Loehr J."/>
            <person name="Walesch S."/>
            <person name="Walt C."/>
            <person name="Boldt J."/>
            <person name="Bunk B."/>
            <person name="Haeckl F.J.F.P.J."/>
            <person name="Gunesch A.P."/>
            <person name="Birkelbach J."/>
            <person name="Nuebel U."/>
            <person name="Pietschmann T."/>
            <person name="Bach T."/>
            <person name="Mueller R."/>
        </authorList>
    </citation>
    <scope>NUCLEOTIDE SEQUENCE [LARGE SCALE GENOMIC DNA]</scope>
    <source>
        <strain evidence="3 4">MSr11954</strain>
    </source>
</reference>
<feature type="region of interest" description="Disordered" evidence="1">
    <location>
        <begin position="210"/>
        <end position="247"/>
    </location>
</feature>
<keyword evidence="2" id="KW-0732">Signal</keyword>
<evidence type="ECO:0000256" key="1">
    <source>
        <dbReference type="SAM" id="MobiDB-lite"/>
    </source>
</evidence>
<dbReference type="Gene3D" id="1.25.40.10">
    <property type="entry name" value="Tetratricopeptide repeat domain"/>
    <property type="match status" value="1"/>
</dbReference>
<evidence type="ECO:0008006" key="5">
    <source>
        <dbReference type="Google" id="ProtNLM"/>
    </source>
</evidence>
<keyword evidence="4" id="KW-1185">Reference proteome</keyword>
<proteinExistence type="predicted"/>
<evidence type="ECO:0000313" key="3">
    <source>
        <dbReference type="EMBL" id="WXB13354.1"/>
    </source>
</evidence>
<dbReference type="RefSeq" id="WP_394822977.1">
    <property type="nucleotide sequence ID" value="NZ_CP089984.1"/>
</dbReference>